<evidence type="ECO:0000313" key="2">
    <source>
        <dbReference type="EMBL" id="SFD24244.1"/>
    </source>
</evidence>
<evidence type="ECO:0000313" key="3">
    <source>
        <dbReference type="Proteomes" id="UP000198598"/>
    </source>
</evidence>
<organism evidence="2 3">
    <name type="scientific">Spirosoma endophyticum</name>
    <dbReference type="NCBI Taxonomy" id="662367"/>
    <lineage>
        <taxon>Bacteria</taxon>
        <taxon>Pseudomonadati</taxon>
        <taxon>Bacteroidota</taxon>
        <taxon>Cytophagia</taxon>
        <taxon>Cytophagales</taxon>
        <taxon>Cytophagaceae</taxon>
        <taxon>Spirosoma</taxon>
    </lineage>
</organism>
<protein>
    <submittedName>
        <fullName evidence="2">Uncharacterized protein</fullName>
    </submittedName>
</protein>
<keyword evidence="1" id="KW-0812">Transmembrane</keyword>
<keyword evidence="1" id="KW-1133">Transmembrane helix</keyword>
<name>A0A1I1QQ54_9BACT</name>
<evidence type="ECO:0000256" key="1">
    <source>
        <dbReference type="SAM" id="Phobius"/>
    </source>
</evidence>
<dbReference type="AlphaFoldDB" id="A0A1I1QQ54"/>
<keyword evidence="1" id="KW-0472">Membrane</keyword>
<accession>A0A1I1QQ54</accession>
<sequence>MIDQTDFLFLFKAIFLLTIPSSDELVLGIVVIISILSGFLVVFADLYYRIILKSSDTEKFCYY</sequence>
<feature type="transmembrane region" description="Helical" evidence="1">
    <location>
        <begin position="25"/>
        <end position="48"/>
    </location>
</feature>
<proteinExistence type="predicted"/>
<dbReference type="EMBL" id="FOLQ01000004">
    <property type="protein sequence ID" value="SFD24244.1"/>
    <property type="molecule type" value="Genomic_DNA"/>
</dbReference>
<keyword evidence="3" id="KW-1185">Reference proteome</keyword>
<gene>
    <name evidence="2" type="ORF">SAMN05216167_10461</name>
</gene>
<reference evidence="2 3" key="1">
    <citation type="submission" date="2016-10" db="EMBL/GenBank/DDBJ databases">
        <authorList>
            <person name="de Groot N.N."/>
        </authorList>
    </citation>
    <scope>NUCLEOTIDE SEQUENCE [LARGE SCALE GENOMIC DNA]</scope>
    <source>
        <strain evidence="2 3">DSM 26130</strain>
    </source>
</reference>
<dbReference type="Proteomes" id="UP000198598">
    <property type="component" value="Unassembled WGS sequence"/>
</dbReference>